<keyword evidence="1" id="KW-0472">Membrane</keyword>
<dbReference type="InterPro" id="IPR027558">
    <property type="entry name" value="Pre_pil_HX9DG_C"/>
</dbReference>
<dbReference type="InterPro" id="IPR012902">
    <property type="entry name" value="N_methyl_site"/>
</dbReference>
<dbReference type="Pfam" id="PF07963">
    <property type="entry name" value="N_methyl"/>
    <property type="match status" value="1"/>
</dbReference>
<dbReference type="PANTHER" id="PTHR30093">
    <property type="entry name" value="GENERAL SECRETION PATHWAY PROTEIN G"/>
    <property type="match status" value="1"/>
</dbReference>
<dbReference type="PANTHER" id="PTHR30093:SF2">
    <property type="entry name" value="TYPE II SECRETION SYSTEM PROTEIN H"/>
    <property type="match status" value="1"/>
</dbReference>
<accession>A0A5C5VN31</accession>
<reference evidence="3 4" key="1">
    <citation type="submission" date="2019-02" db="EMBL/GenBank/DDBJ databases">
        <title>Deep-cultivation of Planctomycetes and their phenomic and genomic characterization uncovers novel biology.</title>
        <authorList>
            <person name="Wiegand S."/>
            <person name="Jogler M."/>
            <person name="Boedeker C."/>
            <person name="Pinto D."/>
            <person name="Vollmers J."/>
            <person name="Rivas-Marin E."/>
            <person name="Kohn T."/>
            <person name="Peeters S.H."/>
            <person name="Heuer A."/>
            <person name="Rast P."/>
            <person name="Oberbeckmann S."/>
            <person name="Bunk B."/>
            <person name="Jeske O."/>
            <person name="Meyerdierks A."/>
            <person name="Storesund J.E."/>
            <person name="Kallscheuer N."/>
            <person name="Luecker S."/>
            <person name="Lage O.M."/>
            <person name="Pohl T."/>
            <person name="Merkel B.J."/>
            <person name="Hornburger P."/>
            <person name="Mueller R.-W."/>
            <person name="Bruemmer F."/>
            <person name="Labrenz M."/>
            <person name="Spormann A.M."/>
            <person name="Op Den Camp H."/>
            <person name="Overmann J."/>
            <person name="Amann R."/>
            <person name="Jetten M.S.M."/>
            <person name="Mascher T."/>
            <person name="Medema M.H."/>
            <person name="Devos D.P."/>
            <person name="Kaster A.-K."/>
            <person name="Ovreas L."/>
            <person name="Rohde M."/>
            <person name="Galperin M.Y."/>
            <person name="Jogler C."/>
        </authorList>
    </citation>
    <scope>NUCLEOTIDE SEQUENCE [LARGE SCALE GENOMIC DNA]</scope>
    <source>
        <strain evidence="3 4">Enr8</strain>
    </source>
</reference>
<feature type="domain" description="DUF1559" evidence="2">
    <location>
        <begin position="35"/>
        <end position="274"/>
    </location>
</feature>
<sequence>MRSNPSSRSGFTLVELLVVIAIIGVLIALLLPAVQQAREAARRTQCRNNLKQIGLALHNHHDTFGKMPAYQDDVYWAWSAALLPFLEQDNVYDTIGINDYSLAQVSDGTAGTAAQEAIGTVITGYLCPSSTAPEVYEAADGLEYGVCSYAASRGYGQAGWPRDKAANTGAINIDGLGFSDILDGLSNTFAVGEASARYQGWKDGPRGWSYWAAMPEPTAGQDTAYIARQASISRNVSYPLNLTDYFNFASAHTEGAYFVFCDGSVQFISENIDFDNNGAANGWFGGDALHADIYTKADGMGVYQLLGIRDDGAVVSLP</sequence>
<keyword evidence="1" id="KW-0812">Transmembrane</keyword>
<proteinExistence type="predicted"/>
<dbReference type="InterPro" id="IPR011453">
    <property type="entry name" value="DUF1559"/>
</dbReference>
<dbReference type="PROSITE" id="PS00409">
    <property type="entry name" value="PROKAR_NTER_METHYL"/>
    <property type="match status" value="1"/>
</dbReference>
<dbReference type="InterPro" id="IPR045584">
    <property type="entry name" value="Pilin-like"/>
</dbReference>
<evidence type="ECO:0000259" key="2">
    <source>
        <dbReference type="Pfam" id="PF07596"/>
    </source>
</evidence>
<dbReference type="SUPFAM" id="SSF54523">
    <property type="entry name" value="Pili subunits"/>
    <property type="match status" value="1"/>
</dbReference>
<dbReference type="OrthoDB" id="289088at2"/>
<dbReference type="RefSeq" id="WP_146429636.1">
    <property type="nucleotide sequence ID" value="NZ_SJPF01000001.1"/>
</dbReference>
<dbReference type="NCBIfam" id="TIGR04294">
    <property type="entry name" value="pre_pil_HX9DG"/>
    <property type="match status" value="1"/>
</dbReference>
<comment type="caution">
    <text evidence="3">The sequence shown here is derived from an EMBL/GenBank/DDBJ whole genome shotgun (WGS) entry which is preliminary data.</text>
</comment>
<gene>
    <name evidence="3" type="primary">xcpT_2</name>
    <name evidence="3" type="ORF">Enr8_11660</name>
</gene>
<dbReference type="NCBIfam" id="TIGR02532">
    <property type="entry name" value="IV_pilin_GFxxxE"/>
    <property type="match status" value="1"/>
</dbReference>
<keyword evidence="1" id="KW-1133">Transmembrane helix</keyword>
<protein>
    <submittedName>
        <fullName evidence="3">Type II secretion system protein G</fullName>
    </submittedName>
</protein>
<dbReference type="Pfam" id="PF07596">
    <property type="entry name" value="SBP_bac_10"/>
    <property type="match status" value="1"/>
</dbReference>
<feature type="transmembrane region" description="Helical" evidence="1">
    <location>
        <begin position="12"/>
        <end position="34"/>
    </location>
</feature>
<dbReference type="EMBL" id="SJPF01000001">
    <property type="protein sequence ID" value="TWT39467.1"/>
    <property type="molecule type" value="Genomic_DNA"/>
</dbReference>
<name>A0A5C5VN31_9BACT</name>
<organism evidence="3 4">
    <name type="scientific">Blastopirellula retiformator</name>
    <dbReference type="NCBI Taxonomy" id="2527970"/>
    <lineage>
        <taxon>Bacteria</taxon>
        <taxon>Pseudomonadati</taxon>
        <taxon>Planctomycetota</taxon>
        <taxon>Planctomycetia</taxon>
        <taxon>Pirellulales</taxon>
        <taxon>Pirellulaceae</taxon>
        <taxon>Blastopirellula</taxon>
    </lineage>
</organism>
<dbReference type="Gene3D" id="3.30.700.10">
    <property type="entry name" value="Glycoprotein, Type 4 Pilin"/>
    <property type="match status" value="1"/>
</dbReference>
<dbReference type="Proteomes" id="UP000318878">
    <property type="component" value="Unassembled WGS sequence"/>
</dbReference>
<keyword evidence="4" id="KW-1185">Reference proteome</keyword>
<evidence type="ECO:0000313" key="3">
    <source>
        <dbReference type="EMBL" id="TWT39467.1"/>
    </source>
</evidence>
<dbReference type="AlphaFoldDB" id="A0A5C5VN31"/>
<evidence type="ECO:0000313" key="4">
    <source>
        <dbReference type="Proteomes" id="UP000318878"/>
    </source>
</evidence>
<evidence type="ECO:0000256" key="1">
    <source>
        <dbReference type="SAM" id="Phobius"/>
    </source>
</evidence>